<protein>
    <recommendedName>
        <fullName evidence="5">Exocyst complex component Sec10</fullName>
    </recommendedName>
</protein>
<dbReference type="Proteomes" id="UP000794436">
    <property type="component" value="Unassembled WGS sequence"/>
</dbReference>
<name>A0A8K1FCP2_PYTOL</name>
<sequence length="310" mass="34253">MPPITPSGAAHSPVVSLLLSQFILHDLITQVIAQCDRLSLLIEENEERETDLAYLAQVVPMPRRTSSSSLTSMSSQSSQSRPSSAKERESYRVPQVKKISIEFEDILAELKLELAGLTESVFENVELTAIRLCRPVMSKDNPKAKGSANEFVELLIQQLLEPLSLYIMETATISRAYIFPKIIERCIAVIIDEFVVDSARMNETVGKQLEKATTLLRAFCMHVETEYNTNNSAIVGAISEMGLQLLVLDGFKRIDLVLQLCLRNGKEHDSASHKIAFKANLESLKTSFKRSMTARSGNALSGGSATPPPQ</sequence>
<gene>
    <name evidence="3" type="ORF">Poli38472_008672</name>
</gene>
<feature type="signal peptide" evidence="2">
    <location>
        <begin position="1"/>
        <end position="33"/>
    </location>
</feature>
<organism evidence="3 4">
    <name type="scientific">Pythium oligandrum</name>
    <name type="common">Mycoparasitic fungus</name>
    <dbReference type="NCBI Taxonomy" id="41045"/>
    <lineage>
        <taxon>Eukaryota</taxon>
        <taxon>Sar</taxon>
        <taxon>Stramenopiles</taxon>
        <taxon>Oomycota</taxon>
        <taxon>Peronosporomycetes</taxon>
        <taxon>Pythiales</taxon>
        <taxon>Pythiaceae</taxon>
        <taxon>Pythium</taxon>
    </lineage>
</organism>
<comment type="caution">
    <text evidence="3">The sequence shown here is derived from an EMBL/GenBank/DDBJ whole genome shotgun (WGS) entry which is preliminary data.</text>
</comment>
<proteinExistence type="predicted"/>
<dbReference type="OrthoDB" id="107329at2759"/>
<evidence type="ECO:0000313" key="4">
    <source>
        <dbReference type="Proteomes" id="UP000794436"/>
    </source>
</evidence>
<dbReference type="AlphaFoldDB" id="A0A8K1FCP2"/>
<feature type="chain" id="PRO_5035453165" description="Exocyst complex component Sec10" evidence="2">
    <location>
        <begin position="34"/>
        <end position="310"/>
    </location>
</feature>
<keyword evidence="4" id="KW-1185">Reference proteome</keyword>
<evidence type="ECO:0000313" key="3">
    <source>
        <dbReference type="EMBL" id="TMW56024.1"/>
    </source>
</evidence>
<evidence type="ECO:0008006" key="5">
    <source>
        <dbReference type="Google" id="ProtNLM"/>
    </source>
</evidence>
<reference evidence="3" key="1">
    <citation type="submission" date="2019-03" db="EMBL/GenBank/DDBJ databases">
        <title>Long read genome sequence of the mycoparasitic Pythium oligandrum ATCC 38472 isolated from sugarbeet rhizosphere.</title>
        <authorList>
            <person name="Gaulin E."/>
        </authorList>
    </citation>
    <scope>NUCLEOTIDE SEQUENCE</scope>
    <source>
        <strain evidence="3">ATCC 38472_TT</strain>
    </source>
</reference>
<accession>A0A8K1FCP2</accession>
<evidence type="ECO:0000256" key="2">
    <source>
        <dbReference type="SAM" id="SignalP"/>
    </source>
</evidence>
<feature type="compositionally biased region" description="Low complexity" evidence="1">
    <location>
        <begin position="65"/>
        <end position="83"/>
    </location>
</feature>
<dbReference type="EMBL" id="SPLM01000146">
    <property type="protein sequence ID" value="TMW56024.1"/>
    <property type="molecule type" value="Genomic_DNA"/>
</dbReference>
<evidence type="ECO:0000256" key="1">
    <source>
        <dbReference type="SAM" id="MobiDB-lite"/>
    </source>
</evidence>
<feature type="region of interest" description="Disordered" evidence="1">
    <location>
        <begin position="65"/>
        <end position="89"/>
    </location>
</feature>
<keyword evidence="2" id="KW-0732">Signal</keyword>